<evidence type="ECO:0000256" key="4">
    <source>
        <dbReference type="ARBA" id="ARBA00022737"/>
    </source>
</evidence>
<evidence type="ECO:0000256" key="7">
    <source>
        <dbReference type="SAM" id="MobiDB-lite"/>
    </source>
</evidence>
<dbReference type="SUPFAM" id="SSF47473">
    <property type="entry name" value="EF-hand"/>
    <property type="match status" value="1"/>
</dbReference>
<keyword evidence="4" id="KW-0677">Repeat</keyword>
<comment type="similarity">
    <text evidence="1">Belongs to the recoverin family.</text>
</comment>
<dbReference type="PROSITE" id="PS00018">
    <property type="entry name" value="EF_HAND_1"/>
    <property type="match status" value="3"/>
</dbReference>
<keyword evidence="3" id="KW-0479">Metal-binding</keyword>
<feature type="domain" description="EF-hand" evidence="8">
    <location>
        <begin position="102"/>
        <end position="137"/>
    </location>
</feature>
<keyword evidence="2" id="KW-0519">Myristate</keyword>
<dbReference type="PANTHER" id="PTHR23055:SF178">
    <property type="entry name" value="NEUROCALCIN HOMOLOG"/>
    <property type="match status" value="1"/>
</dbReference>
<feature type="domain" description="EF-hand" evidence="8">
    <location>
        <begin position="189"/>
        <end position="224"/>
    </location>
</feature>
<gene>
    <name evidence="10" type="ORF">C9374_006505</name>
    <name evidence="9" type="ORF">C9374_012128</name>
</gene>
<sequence>MNSEELLAQLMDSKKKARPRLGSVKMDANTPSDSLMKGGAGIGSSGGVNVVQEHSKHLKLTQKDMKILLANFKKKSDSKGRINREQFEEVIRTTLSSSLDHQALASVNKIFDVFDSDKTGHVDFVELSTGLSNTLYTDKKELLKFVYSLIDINNDGTVEKNELLAFFKKFYLGQAKMNGYRLSHERWHTLEQHLSFAFDRMDLDGSGAIDYEEFIVAVNDPDSALGYAFYNCMKF</sequence>
<dbReference type="SMART" id="SM00054">
    <property type="entry name" value="EFh"/>
    <property type="match status" value="3"/>
</dbReference>
<feature type="region of interest" description="Disordered" evidence="7">
    <location>
        <begin position="13"/>
        <end position="35"/>
    </location>
</feature>
<accession>A0AA88KEU0</accession>
<evidence type="ECO:0000313" key="10">
    <source>
        <dbReference type="EMBL" id="KAG2381516.1"/>
    </source>
</evidence>
<keyword evidence="6" id="KW-0449">Lipoprotein</keyword>
<feature type="domain" description="EF-hand" evidence="8">
    <location>
        <begin position="138"/>
        <end position="173"/>
    </location>
</feature>
<dbReference type="PANTHER" id="PTHR23055">
    <property type="entry name" value="CALCIUM BINDING PROTEINS"/>
    <property type="match status" value="1"/>
</dbReference>
<dbReference type="Proteomes" id="UP000816034">
    <property type="component" value="Unassembled WGS sequence"/>
</dbReference>
<dbReference type="RefSeq" id="XP_044547196.1">
    <property type="nucleotide sequence ID" value="XM_044696373.1"/>
</dbReference>
<evidence type="ECO:0000313" key="9">
    <source>
        <dbReference type="EMBL" id="KAG2373521.1"/>
    </source>
</evidence>
<organism evidence="9 11">
    <name type="scientific">Naegleria lovaniensis</name>
    <name type="common">Amoeba</name>
    <dbReference type="NCBI Taxonomy" id="51637"/>
    <lineage>
        <taxon>Eukaryota</taxon>
        <taxon>Discoba</taxon>
        <taxon>Heterolobosea</taxon>
        <taxon>Tetramitia</taxon>
        <taxon>Eutetramitia</taxon>
        <taxon>Vahlkampfiidae</taxon>
        <taxon>Naegleria</taxon>
    </lineage>
</organism>
<name>A0AA88KEU0_NAELO</name>
<dbReference type="InterPro" id="IPR011992">
    <property type="entry name" value="EF-hand-dom_pair"/>
</dbReference>
<dbReference type="InterPro" id="IPR028846">
    <property type="entry name" value="Recoverin"/>
</dbReference>
<evidence type="ECO:0000256" key="6">
    <source>
        <dbReference type="ARBA" id="ARBA00023288"/>
    </source>
</evidence>
<dbReference type="GO" id="GO:0005509">
    <property type="term" value="F:calcium ion binding"/>
    <property type="evidence" value="ECO:0007669"/>
    <property type="project" value="InterPro"/>
</dbReference>
<protein>
    <recommendedName>
        <fullName evidence="8">EF-hand domain-containing protein</fullName>
    </recommendedName>
</protein>
<dbReference type="AlphaFoldDB" id="A0AA88KEU0"/>
<reference evidence="9" key="2">
    <citation type="submission" date="2020-04" db="EMBL/GenBank/DDBJ databases">
        <authorList>
            <person name="Liechti N."/>
            <person name="Schuerch N."/>
            <person name="Bruggmann R."/>
            <person name="Wittwer M."/>
        </authorList>
    </citation>
    <scope>NUCLEOTIDE SEQUENCE</scope>
    <source>
        <strain evidence="9">ATCC 30569</strain>
    </source>
</reference>
<evidence type="ECO:0000313" key="11">
    <source>
        <dbReference type="Proteomes" id="UP000816034"/>
    </source>
</evidence>
<dbReference type="Gene3D" id="1.10.238.10">
    <property type="entry name" value="EF-hand"/>
    <property type="match status" value="1"/>
</dbReference>
<dbReference type="EMBL" id="PYSW02000027">
    <property type="protein sequence ID" value="KAG2381516.1"/>
    <property type="molecule type" value="Genomic_DNA"/>
</dbReference>
<reference evidence="9 11" key="1">
    <citation type="journal article" date="2018" name="BMC Genomics">
        <title>The genome of Naegleria lovaniensis, the basis for a comparative approach to unravel pathogenicity factors of the human pathogenic amoeba N. fowleri.</title>
        <authorList>
            <person name="Liechti N."/>
            <person name="Schurch N."/>
            <person name="Bruggmann R."/>
            <person name="Wittwer M."/>
        </authorList>
    </citation>
    <scope>NUCLEOTIDE SEQUENCE [LARGE SCALE GENOMIC DNA]</scope>
    <source>
        <strain evidence="9 11">ATCC 30569</strain>
    </source>
</reference>
<keyword evidence="11" id="KW-1185">Reference proteome</keyword>
<dbReference type="Pfam" id="PF13499">
    <property type="entry name" value="EF-hand_7"/>
    <property type="match status" value="1"/>
</dbReference>
<evidence type="ECO:0000259" key="8">
    <source>
        <dbReference type="PROSITE" id="PS50222"/>
    </source>
</evidence>
<evidence type="ECO:0000256" key="1">
    <source>
        <dbReference type="ARBA" id="ARBA00006049"/>
    </source>
</evidence>
<proteinExistence type="inferred from homology"/>
<dbReference type="InterPro" id="IPR018247">
    <property type="entry name" value="EF_Hand_1_Ca_BS"/>
</dbReference>
<dbReference type="InterPro" id="IPR002048">
    <property type="entry name" value="EF_hand_dom"/>
</dbReference>
<dbReference type="PROSITE" id="PS50222">
    <property type="entry name" value="EF_HAND_2"/>
    <property type="match status" value="3"/>
</dbReference>
<comment type="caution">
    <text evidence="9">The sequence shown here is derived from an EMBL/GenBank/DDBJ whole genome shotgun (WGS) entry which is preliminary data.</text>
</comment>
<evidence type="ECO:0000256" key="2">
    <source>
        <dbReference type="ARBA" id="ARBA00022707"/>
    </source>
</evidence>
<dbReference type="GeneID" id="68098959"/>
<evidence type="ECO:0000256" key="3">
    <source>
        <dbReference type="ARBA" id="ARBA00022723"/>
    </source>
</evidence>
<evidence type="ECO:0000256" key="5">
    <source>
        <dbReference type="ARBA" id="ARBA00022837"/>
    </source>
</evidence>
<dbReference type="CDD" id="cd00051">
    <property type="entry name" value="EFh"/>
    <property type="match status" value="2"/>
</dbReference>
<dbReference type="EMBL" id="PYSW02000054">
    <property type="protein sequence ID" value="KAG2373521.1"/>
    <property type="molecule type" value="Genomic_DNA"/>
</dbReference>
<keyword evidence="5" id="KW-0106">Calcium</keyword>